<dbReference type="CDD" id="cd03674">
    <property type="entry name" value="NUDIX_Hydrolase"/>
    <property type="match status" value="1"/>
</dbReference>
<reference evidence="2" key="1">
    <citation type="submission" date="2018-06" db="EMBL/GenBank/DDBJ databases">
        <authorList>
            <person name="Zhirakovskaya E."/>
        </authorList>
    </citation>
    <scope>NUCLEOTIDE SEQUENCE</scope>
</reference>
<dbReference type="Gene3D" id="3.90.79.10">
    <property type="entry name" value="Nucleoside Triphosphate Pyrophosphohydrolase"/>
    <property type="match status" value="1"/>
</dbReference>
<dbReference type="GO" id="GO:0016787">
    <property type="term" value="F:hydrolase activity"/>
    <property type="evidence" value="ECO:0007669"/>
    <property type="project" value="UniProtKB-KW"/>
</dbReference>
<dbReference type="InterPro" id="IPR015797">
    <property type="entry name" value="NUDIX_hydrolase-like_dom_sf"/>
</dbReference>
<protein>
    <submittedName>
        <fullName evidence="2">Adenosylhomocysteinase</fullName>
        <ecNumber evidence="2">3.3.1.1</ecNumber>
    </submittedName>
</protein>
<dbReference type="EMBL" id="UOFO01000138">
    <property type="protein sequence ID" value="VAW88031.1"/>
    <property type="molecule type" value="Genomic_DNA"/>
</dbReference>
<dbReference type="PANTHER" id="PTHR43736">
    <property type="entry name" value="ADP-RIBOSE PYROPHOSPHATASE"/>
    <property type="match status" value="1"/>
</dbReference>
<organism evidence="2">
    <name type="scientific">hydrothermal vent metagenome</name>
    <dbReference type="NCBI Taxonomy" id="652676"/>
    <lineage>
        <taxon>unclassified sequences</taxon>
        <taxon>metagenomes</taxon>
        <taxon>ecological metagenomes</taxon>
    </lineage>
</organism>
<dbReference type="PANTHER" id="PTHR43736:SF1">
    <property type="entry name" value="DIHYDRONEOPTERIN TRIPHOSPHATE DIPHOSPHATASE"/>
    <property type="match status" value="1"/>
</dbReference>
<evidence type="ECO:0000313" key="2">
    <source>
        <dbReference type="EMBL" id="VAW88031.1"/>
    </source>
</evidence>
<name>A0A3B0Z915_9ZZZZ</name>
<keyword evidence="2" id="KW-0378">Hydrolase</keyword>
<evidence type="ECO:0000259" key="1">
    <source>
        <dbReference type="PROSITE" id="PS51462"/>
    </source>
</evidence>
<dbReference type="AlphaFoldDB" id="A0A3B0Z915"/>
<gene>
    <name evidence="2" type="ORF">MNBD_GAMMA16-1951</name>
</gene>
<dbReference type="PROSITE" id="PS51462">
    <property type="entry name" value="NUDIX"/>
    <property type="match status" value="1"/>
</dbReference>
<dbReference type="SUPFAM" id="SSF55811">
    <property type="entry name" value="Nudix"/>
    <property type="match status" value="1"/>
</dbReference>
<feature type="domain" description="Nudix hydrolase" evidence="1">
    <location>
        <begin position="69"/>
        <end position="202"/>
    </location>
</feature>
<proteinExistence type="predicted"/>
<sequence length="214" mass="24795">MKKGSIQYLMRSTYNLYISELSLMHLNQKDVATLLQSHQPASEKEKKDTKRTIEFVQSTSRFWQRNTLPGHLTASAWVVDMTYCHAVLVHHKKLNQWFQPGGHIENDSDILAAAKREAIEETGIKQLKVASTHIFDIDVHLIPEKKSMPQHWHFDIRFAFLVDVAIQLQVSDESHDVRWVLLTDLTKLNNDASITRMVEKTQRLSHINDSLDKK</sequence>
<dbReference type="InterPro" id="IPR000086">
    <property type="entry name" value="NUDIX_hydrolase_dom"/>
</dbReference>
<accession>A0A3B0Z915</accession>
<dbReference type="EC" id="3.3.1.1" evidence="2"/>
<dbReference type="Pfam" id="PF00293">
    <property type="entry name" value="NUDIX"/>
    <property type="match status" value="1"/>
</dbReference>